<keyword evidence="6" id="KW-0119">Carbohydrate metabolism</keyword>
<proteinExistence type="predicted"/>
<accession>A0A1W1Z7X1</accession>
<dbReference type="RefSeq" id="WP_084236803.1">
    <property type="nucleotide sequence ID" value="NZ_FWXT01000001.1"/>
</dbReference>
<gene>
    <name evidence="8" type="ORF">SAMN04488524_0460</name>
</gene>
<evidence type="ECO:0000256" key="7">
    <source>
        <dbReference type="ARBA" id="ARBA00023326"/>
    </source>
</evidence>
<keyword evidence="7" id="KW-0624">Polysaccharide degradation</keyword>
<evidence type="ECO:0000256" key="1">
    <source>
        <dbReference type="ARBA" id="ARBA00004613"/>
    </source>
</evidence>
<keyword evidence="3" id="KW-0858">Xylan degradation</keyword>
<dbReference type="GO" id="GO:0045493">
    <property type="term" value="P:xylan catabolic process"/>
    <property type="evidence" value="ECO:0007669"/>
    <property type="project" value="UniProtKB-KW"/>
</dbReference>
<dbReference type="GO" id="GO:0030600">
    <property type="term" value="F:feruloyl esterase activity"/>
    <property type="evidence" value="ECO:0007669"/>
    <property type="project" value="InterPro"/>
</dbReference>
<keyword evidence="4" id="KW-0732">Signal</keyword>
<evidence type="ECO:0000256" key="3">
    <source>
        <dbReference type="ARBA" id="ARBA00022651"/>
    </source>
</evidence>
<dbReference type="GO" id="GO:0005576">
    <property type="term" value="C:extracellular region"/>
    <property type="evidence" value="ECO:0007669"/>
    <property type="project" value="UniProtKB-SubCell"/>
</dbReference>
<dbReference type="SUPFAM" id="SSF53474">
    <property type="entry name" value="alpha/beta-Hydrolases"/>
    <property type="match status" value="1"/>
</dbReference>
<evidence type="ECO:0000256" key="2">
    <source>
        <dbReference type="ARBA" id="ARBA00022525"/>
    </source>
</evidence>
<evidence type="ECO:0000313" key="8">
    <source>
        <dbReference type="EMBL" id="SMC44495.1"/>
    </source>
</evidence>
<dbReference type="STRING" id="151894.SAMN04488524_0460"/>
<sequence length="307" mass="33748">MKPLFKTIIAGICLFIFLGCAKNEEPEKIYRIAGKMTIETRNRTYLLNLPPDYYKNENTVPLVIALHGAGGSAAQFEQHYNFTEQTNRSGFAVVYPEGVRSDGVLKLRTWNAGTCCHYAYEQNVDDVMYISKLINHLVSTYKINSKKVYVTGMSNGGMMAYRLAAEIPDKIAAVAPVSASMVLPGPIHPSRPVPIMHIHSIKDTIVPYAGGVGIGGYTFPPVDSVLKIWAAKNGCTANPQVIVNDQKYRLTAWKDCSNATTIRCYLTMDGGHSWPGGKKSNPRGDEPSTAINATELICNFFQGYSLP</sequence>
<name>A0A1W1Z7X1_9SPHI</name>
<keyword evidence="5" id="KW-0378">Hydrolase</keyword>
<dbReference type="PROSITE" id="PS51257">
    <property type="entry name" value="PROKAR_LIPOPROTEIN"/>
    <property type="match status" value="1"/>
</dbReference>
<dbReference type="InterPro" id="IPR010126">
    <property type="entry name" value="Esterase_phb"/>
</dbReference>
<comment type="subcellular location">
    <subcellularLocation>
        <location evidence="1">Secreted</location>
    </subcellularLocation>
</comment>
<dbReference type="PANTHER" id="PTHR38050">
    <property type="match status" value="1"/>
</dbReference>
<organism evidence="8 9">
    <name type="scientific">Pedobacter africanus</name>
    <dbReference type="NCBI Taxonomy" id="151894"/>
    <lineage>
        <taxon>Bacteria</taxon>
        <taxon>Pseudomonadati</taxon>
        <taxon>Bacteroidota</taxon>
        <taxon>Sphingobacteriia</taxon>
        <taxon>Sphingobacteriales</taxon>
        <taxon>Sphingobacteriaceae</taxon>
        <taxon>Pedobacter</taxon>
    </lineage>
</organism>
<evidence type="ECO:0000313" key="9">
    <source>
        <dbReference type="Proteomes" id="UP000192756"/>
    </source>
</evidence>
<dbReference type="Proteomes" id="UP000192756">
    <property type="component" value="Unassembled WGS sequence"/>
</dbReference>
<dbReference type="Pfam" id="PF10503">
    <property type="entry name" value="Esterase_PHB"/>
    <property type="match status" value="1"/>
</dbReference>
<dbReference type="InterPro" id="IPR043595">
    <property type="entry name" value="FaeB/C/D"/>
</dbReference>
<keyword evidence="9" id="KW-1185">Reference proteome</keyword>
<dbReference type="Gene3D" id="3.40.50.1820">
    <property type="entry name" value="alpha/beta hydrolase"/>
    <property type="match status" value="1"/>
</dbReference>
<dbReference type="AlphaFoldDB" id="A0A1W1Z7X1"/>
<keyword evidence="2" id="KW-0964">Secreted</keyword>
<dbReference type="InterPro" id="IPR029058">
    <property type="entry name" value="AB_hydrolase_fold"/>
</dbReference>
<evidence type="ECO:0000256" key="5">
    <source>
        <dbReference type="ARBA" id="ARBA00022801"/>
    </source>
</evidence>
<dbReference type="EMBL" id="FWXT01000001">
    <property type="protein sequence ID" value="SMC44495.1"/>
    <property type="molecule type" value="Genomic_DNA"/>
</dbReference>
<protein>
    <submittedName>
        <fullName evidence="8">Polyhydroxybutyrate depolymerase</fullName>
    </submittedName>
</protein>
<evidence type="ECO:0000256" key="6">
    <source>
        <dbReference type="ARBA" id="ARBA00023277"/>
    </source>
</evidence>
<reference evidence="9" key="1">
    <citation type="submission" date="2017-04" db="EMBL/GenBank/DDBJ databases">
        <authorList>
            <person name="Varghese N."/>
            <person name="Submissions S."/>
        </authorList>
    </citation>
    <scope>NUCLEOTIDE SEQUENCE [LARGE SCALE GENOMIC DNA]</scope>
    <source>
        <strain evidence="9">DSM 12126</strain>
    </source>
</reference>
<evidence type="ECO:0000256" key="4">
    <source>
        <dbReference type="ARBA" id="ARBA00022729"/>
    </source>
</evidence>
<dbReference type="PANTHER" id="PTHR38050:SF2">
    <property type="entry name" value="FERULOYL ESTERASE C-RELATED"/>
    <property type="match status" value="1"/>
</dbReference>
<dbReference type="OrthoDB" id="699118at2"/>